<comment type="caution">
    <text evidence="1">The sequence shown here is derived from an EMBL/GenBank/DDBJ whole genome shotgun (WGS) entry which is preliminary data.</text>
</comment>
<accession>A0A919MPG2</accession>
<dbReference type="RefSeq" id="WP_203821645.1">
    <property type="nucleotide sequence ID" value="NZ_BAAABP010000080.1"/>
</dbReference>
<gene>
    <name evidence="1" type="ORF">Afe05nite_71120</name>
</gene>
<reference evidence="1" key="1">
    <citation type="submission" date="2021-01" db="EMBL/GenBank/DDBJ databases">
        <title>Whole genome shotgun sequence of Actinoplanes ferrugineus NBRC 15555.</title>
        <authorList>
            <person name="Komaki H."/>
            <person name="Tamura T."/>
        </authorList>
    </citation>
    <scope>NUCLEOTIDE SEQUENCE</scope>
    <source>
        <strain evidence="1">NBRC 15555</strain>
    </source>
</reference>
<keyword evidence="2" id="KW-1185">Reference proteome</keyword>
<evidence type="ECO:0000313" key="1">
    <source>
        <dbReference type="EMBL" id="GIE15272.1"/>
    </source>
</evidence>
<sequence length="124" mass="13502">MTTAGQTPEPADAEFLNKYTAMMVSVWKDENEERKLLADPRQFAVDAGLPVAEGKAVRLERGQVDGLFTAEQLLSDWNGTEHVLHVPEAPLIDISELDERELESVAGGVAESKVNIIVACVVNV</sequence>
<dbReference type="EMBL" id="BOMM01000064">
    <property type="protein sequence ID" value="GIE15272.1"/>
    <property type="molecule type" value="Genomic_DNA"/>
</dbReference>
<evidence type="ECO:0000313" key="2">
    <source>
        <dbReference type="Proteomes" id="UP000598174"/>
    </source>
</evidence>
<proteinExistence type="predicted"/>
<dbReference type="AlphaFoldDB" id="A0A919MPG2"/>
<evidence type="ECO:0008006" key="3">
    <source>
        <dbReference type="Google" id="ProtNLM"/>
    </source>
</evidence>
<protein>
    <recommendedName>
        <fullName evidence="3">Nitrile hydratase alpha /Thiocyanate hydrolase gamma domain-containing protein</fullName>
    </recommendedName>
</protein>
<organism evidence="1 2">
    <name type="scientific">Paractinoplanes ferrugineus</name>
    <dbReference type="NCBI Taxonomy" id="113564"/>
    <lineage>
        <taxon>Bacteria</taxon>
        <taxon>Bacillati</taxon>
        <taxon>Actinomycetota</taxon>
        <taxon>Actinomycetes</taxon>
        <taxon>Micromonosporales</taxon>
        <taxon>Micromonosporaceae</taxon>
        <taxon>Paractinoplanes</taxon>
    </lineage>
</organism>
<dbReference type="Proteomes" id="UP000598174">
    <property type="component" value="Unassembled WGS sequence"/>
</dbReference>
<name>A0A919MPG2_9ACTN</name>